<organism evidence="2 3">
    <name type="scientific">Collibacillus ludicampi</name>
    <dbReference type="NCBI Taxonomy" id="2771369"/>
    <lineage>
        <taxon>Bacteria</taxon>
        <taxon>Bacillati</taxon>
        <taxon>Bacillota</taxon>
        <taxon>Bacilli</taxon>
        <taxon>Bacillales</taxon>
        <taxon>Alicyclobacillaceae</taxon>
        <taxon>Collibacillus</taxon>
    </lineage>
</organism>
<dbReference type="EMBL" id="BOQE01000001">
    <property type="protein sequence ID" value="GIM45730.1"/>
    <property type="molecule type" value="Genomic_DNA"/>
</dbReference>
<accession>A0AAV4LD30</accession>
<sequence length="147" mass="16469">MAIQIRRGTIEDVEQVEELLMAAGVGNAGVQEWIDHFLIALNNETGNMVGTVGVERYGNSCLLRSLVLTKEIATEPEGMKLIQLFLSYAETEGVEELYLFTAVPHIFIHMGFEEIEFDEIPLSIQDSPHAIQQIGRGVPMRKRCITH</sequence>
<keyword evidence="3" id="KW-1185">Reference proteome</keyword>
<protein>
    <recommendedName>
        <fullName evidence="1">N-acetyltransferase domain-containing protein</fullName>
    </recommendedName>
</protein>
<evidence type="ECO:0000259" key="1">
    <source>
        <dbReference type="PROSITE" id="PS51186"/>
    </source>
</evidence>
<dbReference type="GO" id="GO:0016747">
    <property type="term" value="F:acyltransferase activity, transferring groups other than amino-acyl groups"/>
    <property type="evidence" value="ECO:0007669"/>
    <property type="project" value="InterPro"/>
</dbReference>
<gene>
    <name evidence="2" type="ORF">DNHGIG_12790</name>
</gene>
<name>A0AAV4LD30_9BACL</name>
<dbReference type="Proteomes" id="UP001057291">
    <property type="component" value="Unassembled WGS sequence"/>
</dbReference>
<feature type="domain" description="N-acetyltransferase" evidence="1">
    <location>
        <begin position="3"/>
        <end position="145"/>
    </location>
</feature>
<dbReference type="Gene3D" id="3.40.630.30">
    <property type="match status" value="1"/>
</dbReference>
<evidence type="ECO:0000313" key="2">
    <source>
        <dbReference type="EMBL" id="GIM45730.1"/>
    </source>
</evidence>
<comment type="caution">
    <text evidence="2">The sequence shown here is derived from an EMBL/GenBank/DDBJ whole genome shotgun (WGS) entry which is preliminary data.</text>
</comment>
<dbReference type="AlphaFoldDB" id="A0AAV4LD30"/>
<proteinExistence type="predicted"/>
<evidence type="ECO:0000313" key="3">
    <source>
        <dbReference type="Proteomes" id="UP001057291"/>
    </source>
</evidence>
<dbReference type="PROSITE" id="PS51186">
    <property type="entry name" value="GNAT"/>
    <property type="match status" value="1"/>
</dbReference>
<dbReference type="SUPFAM" id="SSF55729">
    <property type="entry name" value="Acyl-CoA N-acyltransferases (Nat)"/>
    <property type="match status" value="1"/>
</dbReference>
<reference evidence="2" key="1">
    <citation type="journal article" date="2023" name="Int. J. Syst. Evol. Microbiol.">
        <title>Collibacillus ludicampi gen. nov., sp. nov., a new soil bacterium of the family Alicyclobacillaceae.</title>
        <authorList>
            <person name="Jojima T."/>
            <person name="Ioku Y."/>
            <person name="Fukuta Y."/>
            <person name="Shirasaka N."/>
            <person name="Matsumura Y."/>
            <person name="Mori M."/>
        </authorList>
    </citation>
    <scope>NUCLEOTIDE SEQUENCE</scope>
    <source>
        <strain evidence="2">TP075</strain>
    </source>
</reference>
<dbReference type="RefSeq" id="WP_282198907.1">
    <property type="nucleotide sequence ID" value="NZ_BOQE01000001.1"/>
</dbReference>
<dbReference type="InterPro" id="IPR000182">
    <property type="entry name" value="GNAT_dom"/>
</dbReference>
<dbReference type="InterPro" id="IPR016181">
    <property type="entry name" value="Acyl_CoA_acyltransferase"/>
</dbReference>